<protein>
    <submittedName>
        <fullName evidence="1">Uncharacterized protein</fullName>
    </submittedName>
</protein>
<reference evidence="1" key="1">
    <citation type="submission" date="2023-05" db="EMBL/GenBank/DDBJ databases">
        <authorList>
            <consortium name="ELIXIR-Norway"/>
        </authorList>
    </citation>
    <scope>NUCLEOTIDE SEQUENCE</scope>
</reference>
<dbReference type="Proteomes" id="UP001162501">
    <property type="component" value="Chromosome 4"/>
</dbReference>
<proteinExistence type="predicted"/>
<dbReference type="EMBL" id="OX596088">
    <property type="protein sequence ID" value="CAI9709345.1"/>
    <property type="molecule type" value="Genomic_DNA"/>
</dbReference>
<gene>
    <name evidence="1" type="ORF">MRATA1EN3_LOCUS20558</name>
</gene>
<accession>A0ACB0F8H3</accession>
<name>A0ACB0F8H3_RANTA</name>
<organism evidence="1 2">
    <name type="scientific">Rangifer tarandus platyrhynchus</name>
    <name type="common">Svalbard reindeer</name>
    <dbReference type="NCBI Taxonomy" id="3082113"/>
    <lineage>
        <taxon>Eukaryota</taxon>
        <taxon>Metazoa</taxon>
        <taxon>Chordata</taxon>
        <taxon>Craniata</taxon>
        <taxon>Vertebrata</taxon>
        <taxon>Euteleostomi</taxon>
        <taxon>Mammalia</taxon>
        <taxon>Eutheria</taxon>
        <taxon>Laurasiatheria</taxon>
        <taxon>Artiodactyla</taxon>
        <taxon>Ruminantia</taxon>
        <taxon>Pecora</taxon>
        <taxon>Cervidae</taxon>
        <taxon>Odocoileinae</taxon>
        <taxon>Rangifer</taxon>
    </lineage>
</organism>
<evidence type="ECO:0000313" key="2">
    <source>
        <dbReference type="Proteomes" id="UP001162501"/>
    </source>
</evidence>
<evidence type="ECO:0000313" key="1">
    <source>
        <dbReference type="EMBL" id="CAI9709345.1"/>
    </source>
</evidence>
<sequence length="131" mass="13857">MIVGEGGSDGGSSLEDGPEGGWKWGLAALGGRRGIPFKLPSLPAIATRLSLDVDSGQGRVQAGAVSWQAGLAGRVSRASRVLACPSVSKAWVAVRREDPAHPGLFPPTSREQGPHLRPRELLAFRFFLCEE</sequence>